<dbReference type="AlphaFoldDB" id="A0A4Z2DZ45"/>
<comment type="caution">
    <text evidence="1">The sequence shown here is derived from an EMBL/GenBank/DDBJ whole genome shotgun (WGS) entry which is preliminary data.</text>
</comment>
<protein>
    <submittedName>
        <fullName evidence="1">Uncharacterized protein</fullName>
    </submittedName>
</protein>
<proteinExistence type="predicted"/>
<evidence type="ECO:0000313" key="1">
    <source>
        <dbReference type="EMBL" id="TNN21707.1"/>
    </source>
</evidence>
<dbReference type="EMBL" id="SRLO01026329">
    <property type="protein sequence ID" value="TNN21707.1"/>
    <property type="molecule type" value="Genomic_DNA"/>
</dbReference>
<evidence type="ECO:0000313" key="2">
    <source>
        <dbReference type="Proteomes" id="UP000314294"/>
    </source>
</evidence>
<keyword evidence="2" id="KW-1185">Reference proteome</keyword>
<organism evidence="1 2">
    <name type="scientific">Liparis tanakae</name>
    <name type="common">Tanaka's snailfish</name>
    <dbReference type="NCBI Taxonomy" id="230148"/>
    <lineage>
        <taxon>Eukaryota</taxon>
        <taxon>Metazoa</taxon>
        <taxon>Chordata</taxon>
        <taxon>Craniata</taxon>
        <taxon>Vertebrata</taxon>
        <taxon>Euteleostomi</taxon>
        <taxon>Actinopterygii</taxon>
        <taxon>Neopterygii</taxon>
        <taxon>Teleostei</taxon>
        <taxon>Neoteleostei</taxon>
        <taxon>Acanthomorphata</taxon>
        <taxon>Eupercaria</taxon>
        <taxon>Perciformes</taxon>
        <taxon>Cottioidei</taxon>
        <taxon>Cottales</taxon>
        <taxon>Liparidae</taxon>
        <taxon>Liparis</taxon>
    </lineage>
</organism>
<name>A0A4Z2DZ45_9TELE</name>
<reference evidence="1 2" key="1">
    <citation type="submission" date="2019-03" db="EMBL/GenBank/DDBJ databases">
        <title>First draft genome of Liparis tanakae, snailfish: a comprehensive survey of snailfish specific genes.</title>
        <authorList>
            <person name="Kim W."/>
            <person name="Song I."/>
            <person name="Jeong J.-H."/>
            <person name="Kim D."/>
            <person name="Kim S."/>
            <person name="Ryu S."/>
            <person name="Song J.Y."/>
            <person name="Lee S.K."/>
        </authorList>
    </citation>
    <scope>NUCLEOTIDE SEQUENCE [LARGE SCALE GENOMIC DNA]</scope>
    <source>
        <tissue evidence="1">Muscle</tissue>
    </source>
</reference>
<dbReference type="Proteomes" id="UP000314294">
    <property type="component" value="Unassembled WGS sequence"/>
</dbReference>
<sequence>MVRAVPEGIVRKLNTENLSLFTEGTPTRLELRYITEYIKEYITEYIKEYITEYITEYIK</sequence>
<gene>
    <name evidence="1" type="ORF">EYF80_068181</name>
</gene>
<accession>A0A4Z2DZ45</accession>